<proteinExistence type="predicted"/>
<protein>
    <submittedName>
        <fullName evidence="1">Uncharacterized protein</fullName>
    </submittedName>
</protein>
<reference evidence="1" key="1">
    <citation type="submission" date="2014-11" db="EMBL/GenBank/DDBJ databases">
        <authorList>
            <person name="Amaro Gonzalez C."/>
        </authorList>
    </citation>
    <scope>NUCLEOTIDE SEQUENCE</scope>
</reference>
<name>A0A0E9V8P0_ANGAN</name>
<accession>A0A0E9V8P0</accession>
<evidence type="ECO:0000313" key="1">
    <source>
        <dbReference type="EMBL" id="JAH73815.1"/>
    </source>
</evidence>
<dbReference type="AlphaFoldDB" id="A0A0E9V8P0"/>
<organism evidence="1">
    <name type="scientific">Anguilla anguilla</name>
    <name type="common">European freshwater eel</name>
    <name type="synonym">Muraena anguilla</name>
    <dbReference type="NCBI Taxonomy" id="7936"/>
    <lineage>
        <taxon>Eukaryota</taxon>
        <taxon>Metazoa</taxon>
        <taxon>Chordata</taxon>
        <taxon>Craniata</taxon>
        <taxon>Vertebrata</taxon>
        <taxon>Euteleostomi</taxon>
        <taxon>Actinopterygii</taxon>
        <taxon>Neopterygii</taxon>
        <taxon>Teleostei</taxon>
        <taxon>Anguilliformes</taxon>
        <taxon>Anguillidae</taxon>
        <taxon>Anguilla</taxon>
    </lineage>
</organism>
<dbReference type="EMBL" id="GBXM01034762">
    <property type="protein sequence ID" value="JAH73815.1"/>
    <property type="molecule type" value="Transcribed_RNA"/>
</dbReference>
<reference evidence="1" key="2">
    <citation type="journal article" date="2015" name="Fish Shellfish Immunol.">
        <title>Early steps in the European eel (Anguilla anguilla)-Vibrio vulnificus interaction in the gills: Role of the RtxA13 toxin.</title>
        <authorList>
            <person name="Callol A."/>
            <person name="Pajuelo D."/>
            <person name="Ebbesson L."/>
            <person name="Teles M."/>
            <person name="MacKenzie S."/>
            <person name="Amaro C."/>
        </authorList>
    </citation>
    <scope>NUCLEOTIDE SEQUENCE</scope>
</reference>
<sequence>MTHPFGFSFFYIMSHYMSFCGKNCVFCKPQRIEDASG</sequence>